<accession>A0ABC8K5V4</accession>
<sequence>MAKQVVESYETLTPGGDGTSFVHPGAEMGGTSKDGAEESMNKKRPREDDENSMIRVETQVPSDNEDEKADRLTNSQWLKRISNKKYIYMKRSRRDASKRSGLEGDDNNDSGSCHNLASIRDETVPLPEIEQRNEDGDETGQKAGRTLVLSLSDGNNFSSPPLDIAVSPPETMQSCDDELDVHGNNADESTTIADDSMEPDYLLHEPDGAIAGVYGDKTETNESGSQAAEINIPIPFDENKSSDPLLASEGASEDRRTKAHKSMGLSSSDKSNTHLNVGDQTLGQDYLSQDNGLGSEEETMRPKEQLEDLEKSNGGGGIGNDSVKQSLLNIEEMAKDIEERIMKAQKNVAWLKARKAMKQRNITSARLGR</sequence>
<keyword evidence="3" id="KW-1185">Reference proteome</keyword>
<comment type="caution">
    <text evidence="2">The sequence shown here is derived from an EMBL/GenBank/DDBJ whole genome shotgun (WGS) entry which is preliminary data.</text>
</comment>
<reference evidence="2 3" key="1">
    <citation type="submission" date="2022-03" db="EMBL/GenBank/DDBJ databases">
        <authorList>
            <person name="Macdonald S."/>
            <person name="Ahmed S."/>
            <person name="Newling K."/>
        </authorList>
    </citation>
    <scope>NUCLEOTIDE SEQUENCE [LARGE SCALE GENOMIC DNA]</scope>
</reference>
<feature type="compositionally biased region" description="Basic and acidic residues" evidence="1">
    <location>
        <begin position="34"/>
        <end position="47"/>
    </location>
</feature>
<feature type="region of interest" description="Disordered" evidence="1">
    <location>
        <begin position="1"/>
        <end position="76"/>
    </location>
</feature>
<proteinExistence type="predicted"/>
<protein>
    <submittedName>
        <fullName evidence="2">Uncharacterized protein</fullName>
    </submittedName>
</protein>
<evidence type="ECO:0000313" key="3">
    <source>
        <dbReference type="Proteomes" id="UP001642260"/>
    </source>
</evidence>
<dbReference type="EMBL" id="CAKOAT010175489">
    <property type="protein sequence ID" value="CAH8352594.1"/>
    <property type="molecule type" value="Genomic_DNA"/>
</dbReference>
<gene>
    <name evidence="2" type="ORF">ERUC_LOCUS18690</name>
</gene>
<dbReference type="AlphaFoldDB" id="A0ABC8K5V4"/>
<evidence type="ECO:0000256" key="1">
    <source>
        <dbReference type="SAM" id="MobiDB-lite"/>
    </source>
</evidence>
<feature type="compositionally biased region" description="Polar residues" evidence="1">
    <location>
        <begin position="264"/>
        <end position="292"/>
    </location>
</feature>
<feature type="region of interest" description="Disordered" evidence="1">
    <location>
        <begin position="212"/>
        <end position="323"/>
    </location>
</feature>
<feature type="compositionally biased region" description="Basic and acidic residues" evidence="1">
    <location>
        <begin position="119"/>
        <end position="134"/>
    </location>
</feature>
<feature type="compositionally biased region" description="Basic and acidic residues" evidence="1">
    <location>
        <begin position="298"/>
        <end position="311"/>
    </location>
</feature>
<organism evidence="2 3">
    <name type="scientific">Eruca vesicaria subsp. sativa</name>
    <name type="common">Garden rocket</name>
    <name type="synonym">Eruca sativa</name>
    <dbReference type="NCBI Taxonomy" id="29727"/>
    <lineage>
        <taxon>Eukaryota</taxon>
        <taxon>Viridiplantae</taxon>
        <taxon>Streptophyta</taxon>
        <taxon>Embryophyta</taxon>
        <taxon>Tracheophyta</taxon>
        <taxon>Spermatophyta</taxon>
        <taxon>Magnoliopsida</taxon>
        <taxon>eudicotyledons</taxon>
        <taxon>Gunneridae</taxon>
        <taxon>Pentapetalae</taxon>
        <taxon>rosids</taxon>
        <taxon>malvids</taxon>
        <taxon>Brassicales</taxon>
        <taxon>Brassicaceae</taxon>
        <taxon>Brassiceae</taxon>
        <taxon>Eruca</taxon>
    </lineage>
</organism>
<dbReference type="Proteomes" id="UP001642260">
    <property type="component" value="Unassembled WGS sequence"/>
</dbReference>
<feature type="region of interest" description="Disordered" evidence="1">
    <location>
        <begin position="89"/>
        <end position="143"/>
    </location>
</feature>
<evidence type="ECO:0000313" key="2">
    <source>
        <dbReference type="EMBL" id="CAH8352594.1"/>
    </source>
</evidence>
<name>A0ABC8K5V4_ERUVS</name>